<dbReference type="PANTHER" id="PTHR33505">
    <property type="entry name" value="ZGC:162634"/>
    <property type="match status" value="1"/>
</dbReference>
<evidence type="ECO:0000313" key="2">
    <source>
        <dbReference type="EMBL" id="HDM90833.1"/>
    </source>
</evidence>
<dbReference type="EMBL" id="DRBW01000238">
    <property type="protein sequence ID" value="HDM90833.1"/>
    <property type="molecule type" value="Genomic_DNA"/>
</dbReference>
<dbReference type="AlphaFoldDB" id="A0A7C1BJX1"/>
<protein>
    <recommendedName>
        <fullName evidence="1">UPF0434 protein ENG67_06480</fullName>
    </recommendedName>
</protein>
<dbReference type="Pfam" id="PF03966">
    <property type="entry name" value="Trm112p"/>
    <property type="match status" value="1"/>
</dbReference>
<accession>A0A7C1BJX1</accession>
<dbReference type="HAMAP" id="MF_01187">
    <property type="entry name" value="UPF0434"/>
    <property type="match status" value="1"/>
</dbReference>
<gene>
    <name evidence="2" type="ORF">ENG67_06480</name>
</gene>
<proteinExistence type="inferred from homology"/>
<dbReference type="Gene3D" id="2.20.25.10">
    <property type="match status" value="1"/>
</dbReference>
<dbReference type="SUPFAM" id="SSF158997">
    <property type="entry name" value="Trm112p-like"/>
    <property type="match status" value="1"/>
</dbReference>
<organism evidence="2">
    <name type="scientific">candidate division WOR-3 bacterium</name>
    <dbReference type="NCBI Taxonomy" id="2052148"/>
    <lineage>
        <taxon>Bacteria</taxon>
        <taxon>Bacteria division WOR-3</taxon>
    </lineage>
</organism>
<sequence>MREELLQFLACPVCHGDLTYSDREDTLICPRCKLKFPVEDGIPILLLDEAKEAE</sequence>
<name>A0A7C1BJX1_UNCW3</name>
<dbReference type="PANTHER" id="PTHR33505:SF4">
    <property type="entry name" value="PROTEIN PREY, MITOCHONDRIAL"/>
    <property type="match status" value="1"/>
</dbReference>
<dbReference type="Proteomes" id="UP000885931">
    <property type="component" value="Unassembled WGS sequence"/>
</dbReference>
<reference evidence="2" key="1">
    <citation type="journal article" date="2020" name="mSystems">
        <title>Genome- and Community-Level Interaction Insights into Carbon Utilization and Element Cycling Functions of Hydrothermarchaeota in Hydrothermal Sediment.</title>
        <authorList>
            <person name="Zhou Z."/>
            <person name="Liu Y."/>
            <person name="Xu W."/>
            <person name="Pan J."/>
            <person name="Luo Z.H."/>
            <person name="Li M."/>
        </authorList>
    </citation>
    <scope>NUCLEOTIDE SEQUENCE [LARGE SCALE GENOMIC DNA]</scope>
    <source>
        <strain evidence="2">HyVt-237</strain>
    </source>
</reference>
<dbReference type="InterPro" id="IPR005651">
    <property type="entry name" value="Trm112-like"/>
</dbReference>
<comment type="similarity">
    <text evidence="1">Belongs to the UPF0434 family.</text>
</comment>
<evidence type="ECO:0000256" key="1">
    <source>
        <dbReference type="HAMAP-Rule" id="MF_01187"/>
    </source>
</evidence>
<comment type="caution">
    <text evidence="2">The sequence shown here is derived from an EMBL/GenBank/DDBJ whole genome shotgun (WGS) entry which is preliminary data.</text>
</comment>
<dbReference type="GO" id="GO:0005829">
    <property type="term" value="C:cytosol"/>
    <property type="evidence" value="ECO:0007669"/>
    <property type="project" value="TreeGrafter"/>
</dbReference>